<dbReference type="PROSITE" id="PS00687">
    <property type="entry name" value="ALDEHYDE_DEHYDR_GLU"/>
    <property type="match status" value="1"/>
</dbReference>
<dbReference type="FunFam" id="3.40.309.10:FF:000012">
    <property type="entry name" value="Betaine aldehyde dehydrogenase"/>
    <property type="match status" value="1"/>
</dbReference>
<comment type="similarity">
    <text evidence="1 4">Belongs to the aldehyde dehydrogenase family.</text>
</comment>
<accession>A0A839XSU0</accession>
<dbReference type="AlphaFoldDB" id="A0A839XSU0"/>
<dbReference type="InterPro" id="IPR015590">
    <property type="entry name" value="Aldehyde_DH_dom"/>
</dbReference>
<keyword evidence="7" id="KW-1185">Reference proteome</keyword>
<evidence type="ECO:0000256" key="2">
    <source>
        <dbReference type="ARBA" id="ARBA00023002"/>
    </source>
</evidence>
<dbReference type="PANTHER" id="PTHR11699">
    <property type="entry name" value="ALDEHYDE DEHYDROGENASE-RELATED"/>
    <property type="match status" value="1"/>
</dbReference>
<dbReference type="Pfam" id="PF00171">
    <property type="entry name" value="Aldedh"/>
    <property type="match status" value="1"/>
</dbReference>
<dbReference type="InterPro" id="IPR016163">
    <property type="entry name" value="Ald_DH_C"/>
</dbReference>
<keyword evidence="2 4" id="KW-0560">Oxidoreductase</keyword>
<dbReference type="InterPro" id="IPR016162">
    <property type="entry name" value="Ald_DH_N"/>
</dbReference>
<evidence type="ECO:0000256" key="4">
    <source>
        <dbReference type="RuleBase" id="RU003345"/>
    </source>
</evidence>
<sequence>MSVTPTSGTPDLTMLADRDPGERARVLLDRHLPDGIGVRAAGVTHPGSGEPIELRDPATGALVTTWADPGAEGAAVAVDAARRGAATWGAANPFERARILRDVAAAVSDNAEELAVLESATTGKPLRDTRVEAAKAAEMFAYFAGWADKIIGDTIPVPGEWATYTRKVPWGVVAAVTPWNAPLFTAAWNAAPALATGNAVIVKPSEFTPVTSLRLAALAEDAGLPPGVLTVAPGLGGTLGAALTGDPRVGKIAFIGSVPTGRAVASAAAAVGTPTLLELGGKSANIVFDDADLDRAAHGAIAGIFAAAGQSCVAGSRLLVHRDIHDALIARIREGVRHLRLGDPLDPRTEIGPIVTRAQYDTVCSLIDTGMSDGADRVAGHELSPHLRESPWQGGNWVMPTVLDGVGPEHTLERTEVFGPVLSVGTFTDEAEAVARANGTGFGLAGAVWTADVSRAHRVAHAVDAGTFWINSYKTIHVAVPFGGVGDSGWGRSSGPGVLDEYTQTKAVWVPTVPTPPPFPSLT</sequence>
<dbReference type="InterPro" id="IPR016160">
    <property type="entry name" value="Ald_DH_CS_CYS"/>
</dbReference>
<reference evidence="6 7" key="1">
    <citation type="submission" date="2020-08" db="EMBL/GenBank/DDBJ databases">
        <title>Sequencing the genomes of 1000 actinobacteria strains.</title>
        <authorList>
            <person name="Klenk H.-P."/>
        </authorList>
    </citation>
    <scope>NUCLEOTIDE SEQUENCE [LARGE SCALE GENOMIC DNA]</scope>
    <source>
        <strain evidence="6 7">DSM 45267</strain>
    </source>
</reference>
<dbReference type="PROSITE" id="PS00070">
    <property type="entry name" value="ALDEHYDE_DEHYDR_CYS"/>
    <property type="match status" value="1"/>
</dbReference>
<evidence type="ECO:0000256" key="1">
    <source>
        <dbReference type="ARBA" id="ARBA00009986"/>
    </source>
</evidence>
<dbReference type="Gene3D" id="3.40.605.10">
    <property type="entry name" value="Aldehyde Dehydrogenase, Chain A, domain 1"/>
    <property type="match status" value="1"/>
</dbReference>
<evidence type="ECO:0000313" key="7">
    <source>
        <dbReference type="Proteomes" id="UP000564573"/>
    </source>
</evidence>
<dbReference type="Gene3D" id="3.40.309.10">
    <property type="entry name" value="Aldehyde Dehydrogenase, Chain A, domain 2"/>
    <property type="match status" value="1"/>
</dbReference>
<proteinExistence type="inferred from homology"/>
<dbReference type="GO" id="GO:0016620">
    <property type="term" value="F:oxidoreductase activity, acting on the aldehyde or oxo group of donors, NAD or NADP as acceptor"/>
    <property type="evidence" value="ECO:0007669"/>
    <property type="project" value="InterPro"/>
</dbReference>
<name>A0A839XSU0_9PSEU</name>
<gene>
    <name evidence="6" type="ORF">FB384_001950</name>
</gene>
<feature type="active site" evidence="3">
    <location>
        <position position="278"/>
    </location>
</feature>
<dbReference type="InterPro" id="IPR029510">
    <property type="entry name" value="Ald_DH_CS_GLU"/>
</dbReference>
<organism evidence="6 7">
    <name type="scientific">Prauserella sediminis</name>
    <dbReference type="NCBI Taxonomy" id="577680"/>
    <lineage>
        <taxon>Bacteria</taxon>
        <taxon>Bacillati</taxon>
        <taxon>Actinomycetota</taxon>
        <taxon>Actinomycetes</taxon>
        <taxon>Pseudonocardiales</taxon>
        <taxon>Pseudonocardiaceae</taxon>
        <taxon>Prauserella</taxon>
        <taxon>Prauserella salsuginis group</taxon>
    </lineage>
</organism>
<evidence type="ECO:0000256" key="3">
    <source>
        <dbReference type="PROSITE-ProRule" id="PRU10007"/>
    </source>
</evidence>
<dbReference type="FunFam" id="3.40.605.10:FF:000007">
    <property type="entry name" value="NAD/NADP-dependent betaine aldehyde dehydrogenase"/>
    <property type="match status" value="1"/>
</dbReference>
<evidence type="ECO:0000313" key="6">
    <source>
        <dbReference type="EMBL" id="MBB3663046.1"/>
    </source>
</evidence>
<dbReference type="EMBL" id="JACIBS010000001">
    <property type="protein sequence ID" value="MBB3663046.1"/>
    <property type="molecule type" value="Genomic_DNA"/>
</dbReference>
<protein>
    <submittedName>
        <fullName evidence="6">Acyl-CoA reductase-like NAD-dependent aldehyde dehydrogenase</fullName>
    </submittedName>
</protein>
<dbReference type="Proteomes" id="UP000564573">
    <property type="component" value="Unassembled WGS sequence"/>
</dbReference>
<dbReference type="InterPro" id="IPR016161">
    <property type="entry name" value="Ald_DH/histidinol_DH"/>
</dbReference>
<dbReference type="RefSeq" id="WP_183781747.1">
    <property type="nucleotide sequence ID" value="NZ_JACIBS010000001.1"/>
</dbReference>
<evidence type="ECO:0000259" key="5">
    <source>
        <dbReference type="Pfam" id="PF00171"/>
    </source>
</evidence>
<comment type="caution">
    <text evidence="6">The sequence shown here is derived from an EMBL/GenBank/DDBJ whole genome shotgun (WGS) entry which is preliminary data.</text>
</comment>
<dbReference type="SUPFAM" id="SSF53720">
    <property type="entry name" value="ALDH-like"/>
    <property type="match status" value="1"/>
</dbReference>
<feature type="domain" description="Aldehyde dehydrogenase" evidence="5">
    <location>
        <begin position="49"/>
        <end position="508"/>
    </location>
</feature>